<reference evidence="3 4" key="1">
    <citation type="submission" date="2018-08" db="EMBL/GenBank/DDBJ databases">
        <authorList>
            <person name="Gonzaga-Molto A."/>
        </authorList>
    </citation>
    <scope>NUCLEOTIDE SEQUENCE [LARGE SCALE GENOMIC DNA]</scope>
    <source>
        <strain evidence="3">Acinetobacter calcoaceticus str. 2117</strain>
    </source>
</reference>
<protein>
    <submittedName>
        <fullName evidence="3">5-methylcytosine-specific restriction enzyme B</fullName>
        <ecNumber evidence="3">3.1.21.-</ecNumber>
    </submittedName>
</protein>
<evidence type="ECO:0000256" key="1">
    <source>
        <dbReference type="SAM" id="Coils"/>
    </source>
</evidence>
<evidence type="ECO:0000313" key="4">
    <source>
        <dbReference type="Proteomes" id="UP000294355"/>
    </source>
</evidence>
<dbReference type="GO" id="GO:0016887">
    <property type="term" value="F:ATP hydrolysis activity"/>
    <property type="evidence" value="ECO:0007669"/>
    <property type="project" value="InterPro"/>
</dbReference>
<dbReference type="RefSeq" id="WP_227549205.1">
    <property type="nucleotide sequence ID" value="NZ_LS999521.1"/>
</dbReference>
<dbReference type="PANTHER" id="PTHR37291">
    <property type="entry name" value="5-METHYLCYTOSINE-SPECIFIC RESTRICTION ENZYME B"/>
    <property type="match status" value="1"/>
</dbReference>
<dbReference type="InterPro" id="IPR027417">
    <property type="entry name" value="P-loop_NTPase"/>
</dbReference>
<dbReference type="EC" id="3.1.21.-" evidence="3"/>
<keyword evidence="3" id="KW-0378">Hydrolase</keyword>
<dbReference type="AlphaFoldDB" id="A0A446ZMK1"/>
<dbReference type="EMBL" id="LS999521">
    <property type="protein sequence ID" value="VAX45631.1"/>
    <property type="molecule type" value="Genomic_DNA"/>
</dbReference>
<name>A0A446ZMK1_ACICA</name>
<dbReference type="Proteomes" id="UP000294355">
    <property type="component" value="Chromosome"/>
</dbReference>
<dbReference type="Pfam" id="PF07728">
    <property type="entry name" value="AAA_5"/>
    <property type="match status" value="1"/>
</dbReference>
<dbReference type="PANTHER" id="PTHR37291:SF1">
    <property type="entry name" value="TYPE IV METHYL-DIRECTED RESTRICTION ENZYME ECOKMCRB SUBUNIT"/>
    <property type="match status" value="1"/>
</dbReference>
<keyword evidence="1" id="KW-0175">Coiled coil</keyword>
<evidence type="ECO:0000313" key="3">
    <source>
        <dbReference type="EMBL" id="VAX45631.1"/>
    </source>
</evidence>
<dbReference type="GO" id="GO:0005524">
    <property type="term" value="F:ATP binding"/>
    <property type="evidence" value="ECO:0007669"/>
    <property type="project" value="InterPro"/>
</dbReference>
<feature type="domain" description="ATPase dynein-related AAA" evidence="2">
    <location>
        <begin position="514"/>
        <end position="601"/>
    </location>
</feature>
<proteinExistence type="predicted"/>
<gene>
    <name evidence="3" type="primary">mcrB</name>
    <name evidence="3" type="ORF">AC2117_02829</name>
</gene>
<organism evidence="3 4">
    <name type="scientific">Acinetobacter calcoaceticus</name>
    <dbReference type="NCBI Taxonomy" id="471"/>
    <lineage>
        <taxon>Bacteria</taxon>
        <taxon>Pseudomonadati</taxon>
        <taxon>Pseudomonadota</taxon>
        <taxon>Gammaproteobacteria</taxon>
        <taxon>Moraxellales</taxon>
        <taxon>Moraxellaceae</taxon>
        <taxon>Acinetobacter</taxon>
        <taxon>Acinetobacter calcoaceticus/baumannii complex</taxon>
    </lineage>
</organism>
<sequence length="742" mass="85015">MSVYFQEEHFDLLEKLQNKIRNKDDQTQNLEYEKLKEANSLTKTWGEEVLKKQFPSGKLDFRNSPLDQSRKFKPYTWAKIYPEKDSPKELAFTVGIDGNLGFILKIDTVNANNKLRNRYEEIRGEFNNSPIVSMLSVEEGLGKSLDDLVAWSVEEIQKFGLTYDDLCTEIALKDDLKSNDFTAQKVLDYLKSRYPNNEQKTQKIFLCINELDKELALETGNLSTNTIRLFLKDKPPEQVIALEQCKFRGIGDSPNHNLNANTKSLRVNDSFFQISPSSLHQLQKICDWFDEFSHVDHIRSKSNKMGLGKEMPNKLIAQTLNRILFGAAGTGKTFNTINHALSIIEDKSLEELKDEKREKLKERFDEYKNQGRIKFVTFHQSFSYEDFVEGIQAETDDQGNLTYNVKSGVFKDICKNATGVSQQAESIDEIVEKFLDEITETPLELYTQQNKKFKVSYVGSGVTLQCQPLASEAKATYYANIGKIKSLLSGEQIENAYNRSYIKAVAEFLKPKVKPVQINKNDQNHVLIIDEINRGNISRIFGELITLIEDSKRAGASEELSVVLPYSKREFTVPNNLYIIGTMNSSDRSLTGLDIALRRRFTFIEMPPKPELLAKITVDEVNIQKLLTVINQRIEILLDRDHCLGHANFMSLEQQPTLDNLSNIFKQKVIPQLQEYFFDDWAKINLVLNGNGMLKPKPVETSAIFPNVDSEDLGYFEDKKIWELVPTSFNSIESFKKIIQHG</sequence>
<dbReference type="InterPro" id="IPR052934">
    <property type="entry name" value="Methyl-DNA_Rec/Restrict_Enz"/>
</dbReference>
<feature type="coiled-coil region" evidence="1">
    <location>
        <begin position="6"/>
        <end position="33"/>
    </location>
</feature>
<evidence type="ECO:0000259" key="2">
    <source>
        <dbReference type="Pfam" id="PF07728"/>
    </source>
</evidence>
<dbReference type="SUPFAM" id="SSF52540">
    <property type="entry name" value="P-loop containing nucleoside triphosphate hydrolases"/>
    <property type="match status" value="1"/>
</dbReference>
<dbReference type="InterPro" id="IPR011704">
    <property type="entry name" value="ATPase_dyneun-rel_AAA"/>
</dbReference>
<dbReference type="Gene3D" id="3.40.50.300">
    <property type="entry name" value="P-loop containing nucleotide triphosphate hydrolases"/>
    <property type="match status" value="1"/>
</dbReference>
<accession>A0A446ZMK1</accession>
<dbReference type="REBASE" id="297894">
    <property type="entry name" value="Aca2117McrBCP"/>
</dbReference>